<evidence type="ECO:0000256" key="3">
    <source>
        <dbReference type="ARBA" id="ARBA00022691"/>
    </source>
</evidence>
<dbReference type="EMBL" id="CP022387">
    <property type="protein sequence ID" value="ATA90465.1"/>
    <property type="molecule type" value="Genomic_DNA"/>
</dbReference>
<dbReference type="Pfam" id="PF04055">
    <property type="entry name" value="Radical_SAM"/>
    <property type="match status" value="1"/>
</dbReference>
<dbReference type="InterPro" id="IPR006638">
    <property type="entry name" value="Elp3/MiaA/NifB-like_rSAM"/>
</dbReference>
<name>A0A250G145_9FLAO</name>
<keyword evidence="4" id="KW-0479">Metal-binding</keyword>
<keyword evidence="3" id="KW-0949">S-adenosyl-L-methionine</keyword>
<proteinExistence type="predicted"/>
<dbReference type="PANTHER" id="PTHR11228:SF7">
    <property type="entry name" value="PQQA PEPTIDE CYCLASE"/>
    <property type="match status" value="1"/>
</dbReference>
<dbReference type="PANTHER" id="PTHR11228">
    <property type="entry name" value="RADICAL SAM DOMAIN PROTEIN"/>
    <property type="match status" value="1"/>
</dbReference>
<dbReference type="SMART" id="SM00729">
    <property type="entry name" value="Elp3"/>
    <property type="match status" value="1"/>
</dbReference>
<dbReference type="Gene3D" id="3.20.20.70">
    <property type="entry name" value="Aldolase class I"/>
    <property type="match status" value="1"/>
</dbReference>
<dbReference type="Proteomes" id="UP000217348">
    <property type="component" value="Chromosome"/>
</dbReference>
<reference evidence="10" key="1">
    <citation type="submission" date="2017-06" db="EMBL/GenBank/DDBJ databases">
        <title>Capnocytophaga spp. assemblies.</title>
        <authorList>
            <person name="Gulvik C.A."/>
        </authorList>
    </citation>
    <scope>NUCLEOTIDE SEQUENCE [LARGE SCALE GENOMIC DNA]</scope>
    <source>
        <strain evidence="10">H2177</strain>
    </source>
</reference>
<accession>A0A250G145</accession>
<dbReference type="SUPFAM" id="SSF102114">
    <property type="entry name" value="Radical SAM enzymes"/>
    <property type="match status" value="1"/>
</dbReference>
<dbReference type="SFLD" id="SFLDS00029">
    <property type="entry name" value="Radical_SAM"/>
    <property type="match status" value="1"/>
</dbReference>
<dbReference type="GO" id="GO:0016491">
    <property type="term" value="F:oxidoreductase activity"/>
    <property type="evidence" value="ECO:0007669"/>
    <property type="project" value="UniProtKB-KW"/>
</dbReference>
<keyword evidence="2" id="KW-0004">4Fe-4S</keyword>
<gene>
    <name evidence="9" type="ORF">CGC58_12405</name>
</gene>
<evidence type="ECO:0000259" key="8">
    <source>
        <dbReference type="PROSITE" id="PS51918"/>
    </source>
</evidence>
<keyword evidence="7" id="KW-0411">Iron-sulfur</keyword>
<dbReference type="KEGG" id="csto:CGC58_12405"/>
<dbReference type="InterPro" id="IPR013785">
    <property type="entry name" value="Aldolase_TIM"/>
</dbReference>
<dbReference type="GO" id="GO:0046872">
    <property type="term" value="F:metal ion binding"/>
    <property type="evidence" value="ECO:0007669"/>
    <property type="project" value="UniProtKB-KW"/>
</dbReference>
<protein>
    <recommendedName>
        <fullName evidence="8">Radical SAM core domain-containing protein</fullName>
    </recommendedName>
</protein>
<evidence type="ECO:0000313" key="9">
    <source>
        <dbReference type="EMBL" id="ATA90465.1"/>
    </source>
</evidence>
<evidence type="ECO:0000256" key="2">
    <source>
        <dbReference type="ARBA" id="ARBA00022485"/>
    </source>
</evidence>
<organism evidence="9 10">
    <name type="scientific">Capnocytophaga stomatis</name>
    <dbReference type="NCBI Taxonomy" id="1848904"/>
    <lineage>
        <taxon>Bacteria</taxon>
        <taxon>Pseudomonadati</taxon>
        <taxon>Bacteroidota</taxon>
        <taxon>Flavobacteriia</taxon>
        <taxon>Flavobacteriales</taxon>
        <taxon>Flavobacteriaceae</taxon>
        <taxon>Capnocytophaga</taxon>
    </lineage>
</organism>
<evidence type="ECO:0000313" key="10">
    <source>
        <dbReference type="Proteomes" id="UP000217348"/>
    </source>
</evidence>
<evidence type="ECO:0000256" key="5">
    <source>
        <dbReference type="ARBA" id="ARBA00023002"/>
    </source>
</evidence>
<dbReference type="InterPro" id="IPR000385">
    <property type="entry name" value="MoaA_NifB_PqqE_Fe-S-bd_CS"/>
</dbReference>
<dbReference type="GO" id="GO:0051539">
    <property type="term" value="F:4 iron, 4 sulfur cluster binding"/>
    <property type="evidence" value="ECO:0007669"/>
    <property type="project" value="UniProtKB-KW"/>
</dbReference>
<feature type="domain" description="Radical SAM core" evidence="8">
    <location>
        <begin position="1"/>
        <end position="242"/>
    </location>
</feature>
<dbReference type="PROSITE" id="PS01305">
    <property type="entry name" value="MOAA_NIFB_PQQE"/>
    <property type="match status" value="1"/>
</dbReference>
<dbReference type="SFLD" id="SFLDG01067">
    <property type="entry name" value="SPASM/twitch_domain_containing"/>
    <property type="match status" value="1"/>
</dbReference>
<dbReference type="AlphaFoldDB" id="A0A250G145"/>
<dbReference type="RefSeq" id="WP_095897004.1">
    <property type="nucleotide sequence ID" value="NZ_CP022387.1"/>
</dbReference>
<keyword evidence="5" id="KW-0560">Oxidoreductase</keyword>
<evidence type="ECO:0000256" key="7">
    <source>
        <dbReference type="ARBA" id="ARBA00023014"/>
    </source>
</evidence>
<evidence type="ECO:0000256" key="4">
    <source>
        <dbReference type="ARBA" id="ARBA00022723"/>
    </source>
</evidence>
<dbReference type="InterPro" id="IPR050377">
    <property type="entry name" value="Radical_SAM_PqqE_MftC-like"/>
</dbReference>
<evidence type="ECO:0000256" key="1">
    <source>
        <dbReference type="ARBA" id="ARBA00001966"/>
    </source>
</evidence>
<keyword evidence="6" id="KW-0408">Iron</keyword>
<dbReference type="InterPro" id="IPR007197">
    <property type="entry name" value="rSAM"/>
</dbReference>
<dbReference type="OrthoDB" id="9808591at2"/>
<sequence length="308" mass="36154">MIKYYKGYYMITARCNLSCSYCILENAPYQLKQELSLSEKKALIYHLYHNLKFRSLTISGGEALIIGKSAPNEFLQLLNFMKQFKSKDPEKNLNIKLYTNGIYLTQNVAKMMKGIIDEVSINIDSNNDETLLLIGRNRDRKDKYFLKTIEVIKNLSNQEIKIKLHTVISALNYQGIASEVYSIYHSIKNANAMFNQWKFYQYMSYDNTAVDSKHQIDDKEFQKVRKEIEKKLADLDINIHFKDNKEMNQSLFNILATGIAQYNLPESTWTTTARTKNLLNYNSMEELIERNRIDAELFEKYHSYFPPK</sequence>
<dbReference type="PROSITE" id="PS51918">
    <property type="entry name" value="RADICAL_SAM"/>
    <property type="match status" value="1"/>
</dbReference>
<comment type="cofactor">
    <cofactor evidence="1">
        <name>[4Fe-4S] cluster</name>
        <dbReference type="ChEBI" id="CHEBI:49883"/>
    </cofactor>
</comment>
<dbReference type="GO" id="GO:0032324">
    <property type="term" value="P:molybdopterin cofactor biosynthetic process"/>
    <property type="evidence" value="ECO:0007669"/>
    <property type="project" value="UniProtKB-ARBA"/>
</dbReference>
<dbReference type="InterPro" id="IPR058240">
    <property type="entry name" value="rSAM_sf"/>
</dbReference>
<evidence type="ECO:0000256" key="6">
    <source>
        <dbReference type="ARBA" id="ARBA00023004"/>
    </source>
</evidence>
<dbReference type="CDD" id="cd01335">
    <property type="entry name" value="Radical_SAM"/>
    <property type="match status" value="1"/>
</dbReference>